<sequence length="130" mass="14782">MKSKIFQLVHFAPVLKARFTECNPQEPMFRISGSSGPSLMHDVSSLKNLKLALGPSIDTWKSFFKFKGLVASLNAASKSSEQLRPRKAEFRYRVLTSLVAKHQNLTFKVHLLHLRNFIQGFVKSNHKVLT</sequence>
<keyword evidence="2" id="KW-1185">Reference proteome</keyword>
<accession>A0A4Y2FJ97</accession>
<organism evidence="1 2">
    <name type="scientific">Araneus ventricosus</name>
    <name type="common">Orbweaver spider</name>
    <name type="synonym">Epeira ventricosa</name>
    <dbReference type="NCBI Taxonomy" id="182803"/>
    <lineage>
        <taxon>Eukaryota</taxon>
        <taxon>Metazoa</taxon>
        <taxon>Ecdysozoa</taxon>
        <taxon>Arthropoda</taxon>
        <taxon>Chelicerata</taxon>
        <taxon>Arachnida</taxon>
        <taxon>Araneae</taxon>
        <taxon>Araneomorphae</taxon>
        <taxon>Entelegynae</taxon>
        <taxon>Araneoidea</taxon>
        <taxon>Araneidae</taxon>
        <taxon>Araneus</taxon>
    </lineage>
</organism>
<proteinExistence type="predicted"/>
<name>A0A4Y2FJ97_ARAVE</name>
<gene>
    <name evidence="1" type="ORF">AVEN_209388_1</name>
</gene>
<comment type="caution">
    <text evidence="1">The sequence shown here is derived from an EMBL/GenBank/DDBJ whole genome shotgun (WGS) entry which is preliminary data.</text>
</comment>
<reference evidence="1 2" key="1">
    <citation type="journal article" date="2019" name="Sci. Rep.">
        <title>Orb-weaving spider Araneus ventricosus genome elucidates the spidroin gene catalogue.</title>
        <authorList>
            <person name="Kono N."/>
            <person name="Nakamura H."/>
            <person name="Ohtoshi R."/>
            <person name="Moran D.A.P."/>
            <person name="Shinohara A."/>
            <person name="Yoshida Y."/>
            <person name="Fujiwara M."/>
            <person name="Mori M."/>
            <person name="Tomita M."/>
            <person name="Arakawa K."/>
        </authorList>
    </citation>
    <scope>NUCLEOTIDE SEQUENCE [LARGE SCALE GENOMIC DNA]</scope>
</reference>
<evidence type="ECO:0000313" key="2">
    <source>
        <dbReference type="Proteomes" id="UP000499080"/>
    </source>
</evidence>
<dbReference type="Proteomes" id="UP000499080">
    <property type="component" value="Unassembled WGS sequence"/>
</dbReference>
<dbReference type="AlphaFoldDB" id="A0A4Y2FJ97"/>
<protein>
    <submittedName>
        <fullName evidence="1">Uncharacterized protein</fullName>
    </submittedName>
</protein>
<dbReference type="EMBL" id="BGPR01173971">
    <property type="protein sequence ID" value="GBM40578.1"/>
    <property type="molecule type" value="Genomic_DNA"/>
</dbReference>
<evidence type="ECO:0000313" key="1">
    <source>
        <dbReference type="EMBL" id="GBM40578.1"/>
    </source>
</evidence>